<accession>A0ABZ2HSL8</accession>
<feature type="region of interest" description="Disordered" evidence="1">
    <location>
        <begin position="46"/>
        <end position="101"/>
    </location>
</feature>
<evidence type="ECO:0000256" key="2">
    <source>
        <dbReference type="SAM" id="Phobius"/>
    </source>
</evidence>
<feature type="compositionally biased region" description="Basic and acidic residues" evidence="1">
    <location>
        <begin position="1"/>
        <end position="25"/>
    </location>
</feature>
<keyword evidence="2" id="KW-0812">Transmembrane</keyword>
<feature type="compositionally biased region" description="Acidic residues" evidence="1">
    <location>
        <begin position="87"/>
        <end position="96"/>
    </location>
</feature>
<evidence type="ECO:0000313" key="4">
    <source>
        <dbReference type="Proteomes" id="UP001377573"/>
    </source>
</evidence>
<evidence type="ECO:0000256" key="1">
    <source>
        <dbReference type="SAM" id="MobiDB-lite"/>
    </source>
</evidence>
<feature type="transmembrane region" description="Helical" evidence="2">
    <location>
        <begin position="108"/>
        <end position="130"/>
    </location>
</feature>
<dbReference type="RefSeq" id="WP_338565537.1">
    <property type="nucleotide sequence ID" value="NZ_CP146240.1"/>
</dbReference>
<sequence>MREETDRPQSRDDDAERRALERAAYGRDGGLDAAAALRLEELQAERRRTALSASEEPATSAPPDPGGAKEVADALPEPEKGPVAEDAAPEDPEDVSASEAPAANRRGLMPVLVASAALLAIGVGAGWALFAPRPDAFPLTKAQEDRRIELAGEDYDPGSVRPVGEAEGALAWFATQDDGATRCLILDVGADSQSTCLAGEEVGTGLYASLPVPVSSADDEESSFSFDSVTAVMLFSTTDEPMVSIQRWGGSSTLVAQFGEAERARAEELVGDGYDLNLSVLGSFREQPVWLGDRSTESGPSQRCLIVDADGSRQCATIDEAVQSGLRVQLLDVDQETGELLSASVIEVDFTRWQTPYLTVTSGPAVVDAATGESYLVTTGPPGDPIRVDIPGRDPEG</sequence>
<protein>
    <submittedName>
        <fullName evidence="3">Uncharacterized protein</fullName>
    </submittedName>
</protein>
<proteinExistence type="predicted"/>
<dbReference type="Proteomes" id="UP001377573">
    <property type="component" value="Chromosome"/>
</dbReference>
<keyword evidence="2" id="KW-1133">Transmembrane helix</keyword>
<keyword evidence="4" id="KW-1185">Reference proteome</keyword>
<reference evidence="3 4" key="1">
    <citation type="submission" date="2024-02" db="EMBL/GenBank/DDBJ databases">
        <authorList>
            <person name="Alasadi S."/>
            <person name="Hussein S.A."/>
        </authorList>
    </citation>
    <scope>NUCLEOTIDE SEQUENCE [LARGE SCALE GENOMIC DNA]</scope>
    <source>
        <strain evidence="3 4">GJ_SRA_44_2022</strain>
    </source>
</reference>
<dbReference type="EMBL" id="CP146240">
    <property type="protein sequence ID" value="WWS83508.1"/>
    <property type="molecule type" value="Genomic_DNA"/>
</dbReference>
<evidence type="ECO:0000313" key="3">
    <source>
        <dbReference type="EMBL" id="WWS83508.1"/>
    </source>
</evidence>
<gene>
    <name evidence="3" type="ORF">V8Z62_09285</name>
</gene>
<feature type="region of interest" description="Disordered" evidence="1">
    <location>
        <begin position="1"/>
        <end position="31"/>
    </location>
</feature>
<organism evidence="3 4">
    <name type="scientific">Microbacterium paraoxydans</name>
    <dbReference type="NCBI Taxonomy" id="199592"/>
    <lineage>
        <taxon>Bacteria</taxon>
        <taxon>Bacillati</taxon>
        <taxon>Actinomycetota</taxon>
        <taxon>Actinomycetes</taxon>
        <taxon>Micrococcales</taxon>
        <taxon>Microbacteriaceae</taxon>
        <taxon>Microbacterium</taxon>
    </lineage>
</organism>
<keyword evidence="2" id="KW-0472">Membrane</keyword>
<name>A0ABZ2HSL8_9MICO</name>